<dbReference type="OrthoDB" id="10015982at2"/>
<feature type="transmembrane region" description="Helical" evidence="1">
    <location>
        <begin position="42"/>
        <end position="64"/>
    </location>
</feature>
<accession>A0A1G9TBY2</accession>
<organism evidence="2 3">
    <name type="scientific">Lachnospira pectinoschiza</name>
    <dbReference type="NCBI Taxonomy" id="28052"/>
    <lineage>
        <taxon>Bacteria</taxon>
        <taxon>Bacillati</taxon>
        <taxon>Bacillota</taxon>
        <taxon>Clostridia</taxon>
        <taxon>Lachnospirales</taxon>
        <taxon>Lachnospiraceae</taxon>
        <taxon>Lachnospira</taxon>
    </lineage>
</organism>
<feature type="transmembrane region" description="Helical" evidence="1">
    <location>
        <begin position="151"/>
        <end position="172"/>
    </location>
</feature>
<proteinExistence type="predicted"/>
<keyword evidence="1" id="KW-0812">Transmembrane</keyword>
<feature type="transmembrane region" description="Helical" evidence="1">
    <location>
        <begin position="76"/>
        <end position="102"/>
    </location>
</feature>
<evidence type="ECO:0000313" key="3">
    <source>
        <dbReference type="Proteomes" id="UP000187651"/>
    </source>
</evidence>
<dbReference type="RefSeq" id="WP_074520589.1">
    <property type="nucleotide sequence ID" value="NZ_FNHZ01000001.1"/>
</dbReference>
<feature type="transmembrane region" description="Helical" evidence="1">
    <location>
        <begin position="123"/>
        <end position="145"/>
    </location>
</feature>
<name>A0A1G9TBY2_9FIRM</name>
<dbReference type="Proteomes" id="UP000187651">
    <property type="component" value="Unassembled WGS sequence"/>
</dbReference>
<gene>
    <name evidence="2" type="ORF">SAMN05216544_0294</name>
</gene>
<keyword evidence="3" id="KW-1185">Reference proteome</keyword>
<dbReference type="AlphaFoldDB" id="A0A1G9TBY2"/>
<evidence type="ECO:0000256" key="1">
    <source>
        <dbReference type="SAM" id="Phobius"/>
    </source>
</evidence>
<protein>
    <submittedName>
        <fullName evidence="2">Uncharacterized protein</fullName>
    </submittedName>
</protein>
<keyword evidence="1" id="KW-0472">Membrane</keyword>
<feature type="transmembrane region" description="Helical" evidence="1">
    <location>
        <begin position="184"/>
        <end position="204"/>
    </location>
</feature>
<keyword evidence="1" id="KW-1133">Transmembrane helix</keyword>
<reference evidence="3" key="1">
    <citation type="submission" date="2016-10" db="EMBL/GenBank/DDBJ databases">
        <authorList>
            <person name="Varghese N."/>
            <person name="Submissions S."/>
        </authorList>
    </citation>
    <scope>NUCLEOTIDE SEQUENCE [LARGE SCALE GENOMIC DNA]</scope>
    <source>
        <strain evidence="3">M83</strain>
    </source>
</reference>
<evidence type="ECO:0000313" key="2">
    <source>
        <dbReference type="EMBL" id="SDM45138.1"/>
    </source>
</evidence>
<dbReference type="EMBL" id="FNHZ01000001">
    <property type="protein sequence ID" value="SDM45138.1"/>
    <property type="molecule type" value="Genomic_DNA"/>
</dbReference>
<sequence length="285" mass="33093">MTFNRKEKIKYNKNKKEDKNTNIPFSKQYYEDVKEAEHGQRLAYILALLGVLAYVAFFIFTVFSKKFDINISYNQIFFGVSAITIMIVTVDVIFCIIYRGKIYSKESTKRKYKKEGEVRKNRINCDIFLLELALAMIIVLAMINLYSFSNLLRWAIVVLAISVAFLVFLHLVKILDTKKFGVNFTAFIVVLFVSVILTVSLVNITATYSYENVTVTGSDTYIRGGRHRSRVYEVDFEYSDGRTETIDTTKKIYDKACYLSYGFYLEEVTGIFGLKMHRLCYQSLY</sequence>